<proteinExistence type="predicted"/>
<dbReference type="PROSITE" id="PS50995">
    <property type="entry name" value="HTH_MARR_2"/>
    <property type="match status" value="1"/>
</dbReference>
<protein>
    <submittedName>
        <fullName evidence="2">MarR family winged helix-turn-helix transcriptional regulator</fullName>
    </submittedName>
</protein>
<organism evidence="2 3">
    <name type="scientific">Kutzneria chonburiensis</name>
    <dbReference type="NCBI Taxonomy" id="1483604"/>
    <lineage>
        <taxon>Bacteria</taxon>
        <taxon>Bacillati</taxon>
        <taxon>Actinomycetota</taxon>
        <taxon>Actinomycetes</taxon>
        <taxon>Pseudonocardiales</taxon>
        <taxon>Pseudonocardiaceae</taxon>
        <taxon>Kutzneria</taxon>
    </lineage>
</organism>
<evidence type="ECO:0000313" key="3">
    <source>
        <dbReference type="Proteomes" id="UP001589810"/>
    </source>
</evidence>
<accession>A0ABV6MKE7</accession>
<dbReference type="Gene3D" id="1.10.10.10">
    <property type="entry name" value="Winged helix-like DNA-binding domain superfamily/Winged helix DNA-binding domain"/>
    <property type="match status" value="1"/>
</dbReference>
<dbReference type="RefSeq" id="WP_273939606.1">
    <property type="nucleotide sequence ID" value="NZ_CP097263.1"/>
</dbReference>
<gene>
    <name evidence="2" type="ORF">ACFFH7_04695</name>
</gene>
<evidence type="ECO:0000313" key="2">
    <source>
        <dbReference type="EMBL" id="MFC0540763.1"/>
    </source>
</evidence>
<dbReference type="PANTHER" id="PTHR33164">
    <property type="entry name" value="TRANSCRIPTIONAL REGULATOR, MARR FAMILY"/>
    <property type="match status" value="1"/>
</dbReference>
<dbReference type="SMART" id="SM00347">
    <property type="entry name" value="HTH_MARR"/>
    <property type="match status" value="1"/>
</dbReference>
<reference evidence="2 3" key="1">
    <citation type="submission" date="2024-09" db="EMBL/GenBank/DDBJ databases">
        <authorList>
            <person name="Sun Q."/>
            <person name="Mori K."/>
        </authorList>
    </citation>
    <scope>NUCLEOTIDE SEQUENCE [LARGE SCALE GENOMIC DNA]</scope>
    <source>
        <strain evidence="2 3">TBRC 1432</strain>
    </source>
</reference>
<dbReference type="InterPro" id="IPR039422">
    <property type="entry name" value="MarR/SlyA-like"/>
</dbReference>
<sequence length="151" mass="17150">MTPTRGWLNEQQLATWTAFNRVLARLPAALEPQLQQDGQVSYLEYYVLARLSDQPARTCRMTALADLANAELSRLSHLVRRLERRELVRREPDPADRRSTNVILTDAGQCLLTSIAPAHVDRVRDLVIDSVDDIAALERVCQRILDRISTC</sequence>
<comment type="caution">
    <text evidence="2">The sequence shown here is derived from an EMBL/GenBank/DDBJ whole genome shotgun (WGS) entry which is preliminary data.</text>
</comment>
<evidence type="ECO:0000259" key="1">
    <source>
        <dbReference type="PROSITE" id="PS50995"/>
    </source>
</evidence>
<dbReference type="SUPFAM" id="SSF46785">
    <property type="entry name" value="Winged helix' DNA-binding domain"/>
    <property type="match status" value="1"/>
</dbReference>
<feature type="domain" description="HTH marR-type" evidence="1">
    <location>
        <begin position="16"/>
        <end position="146"/>
    </location>
</feature>
<dbReference type="EMBL" id="JBHLUD010000001">
    <property type="protein sequence ID" value="MFC0540763.1"/>
    <property type="molecule type" value="Genomic_DNA"/>
</dbReference>
<keyword evidence="3" id="KW-1185">Reference proteome</keyword>
<dbReference type="Pfam" id="PF01047">
    <property type="entry name" value="MarR"/>
    <property type="match status" value="1"/>
</dbReference>
<dbReference type="InterPro" id="IPR000835">
    <property type="entry name" value="HTH_MarR-typ"/>
</dbReference>
<dbReference type="PANTHER" id="PTHR33164:SF99">
    <property type="entry name" value="MARR FAMILY REGULATORY PROTEIN"/>
    <property type="match status" value="1"/>
</dbReference>
<name>A0ABV6MKE7_9PSEU</name>
<dbReference type="Proteomes" id="UP001589810">
    <property type="component" value="Unassembled WGS sequence"/>
</dbReference>
<dbReference type="InterPro" id="IPR036390">
    <property type="entry name" value="WH_DNA-bd_sf"/>
</dbReference>
<dbReference type="InterPro" id="IPR036388">
    <property type="entry name" value="WH-like_DNA-bd_sf"/>
</dbReference>